<organism evidence="2">
    <name type="scientific">Magallana gigas</name>
    <name type="common">Pacific oyster</name>
    <name type="synonym">Crassostrea gigas</name>
    <dbReference type="NCBI Taxonomy" id="29159"/>
    <lineage>
        <taxon>Eukaryota</taxon>
        <taxon>Metazoa</taxon>
        <taxon>Spiralia</taxon>
        <taxon>Lophotrochozoa</taxon>
        <taxon>Mollusca</taxon>
        <taxon>Bivalvia</taxon>
        <taxon>Autobranchia</taxon>
        <taxon>Pteriomorphia</taxon>
        <taxon>Ostreida</taxon>
        <taxon>Ostreoidea</taxon>
        <taxon>Ostreidae</taxon>
        <taxon>Magallana</taxon>
    </lineage>
</organism>
<dbReference type="Pfam" id="PF01026">
    <property type="entry name" value="TatD_DNase"/>
    <property type="match status" value="1"/>
</dbReference>
<dbReference type="AlphaFoldDB" id="K1R9S4"/>
<evidence type="ECO:0000256" key="1">
    <source>
        <dbReference type="ARBA" id="ARBA00009275"/>
    </source>
</evidence>
<dbReference type="HOGENOM" id="CLU_031506_8_0_1"/>
<dbReference type="InterPro" id="IPR001130">
    <property type="entry name" value="TatD-like"/>
</dbReference>
<dbReference type="EMBL" id="JH821652">
    <property type="protein sequence ID" value="EKC42478.1"/>
    <property type="molecule type" value="Genomic_DNA"/>
</dbReference>
<name>K1R9S4_MAGGI</name>
<protein>
    <submittedName>
        <fullName evidence="2">Putative deoxyribonuclease TATDN2</fullName>
    </submittedName>
</protein>
<proteinExistence type="inferred from homology"/>
<dbReference type="InterPro" id="IPR032466">
    <property type="entry name" value="Metal_Hydrolase"/>
</dbReference>
<evidence type="ECO:0000313" key="2">
    <source>
        <dbReference type="EMBL" id="EKC42478.1"/>
    </source>
</evidence>
<dbReference type="PANTHER" id="PTHR46363:SF1">
    <property type="entry name" value="DEOXYRIBONUCLEASE TATDN2-RELATED"/>
    <property type="match status" value="1"/>
</dbReference>
<dbReference type="GO" id="GO:0016788">
    <property type="term" value="F:hydrolase activity, acting on ester bonds"/>
    <property type="evidence" value="ECO:0007669"/>
    <property type="project" value="InterPro"/>
</dbReference>
<dbReference type="InParanoid" id="K1R9S4"/>
<dbReference type="Gene3D" id="3.20.20.140">
    <property type="entry name" value="Metal-dependent hydrolases"/>
    <property type="match status" value="1"/>
</dbReference>
<dbReference type="PANTHER" id="PTHR46363">
    <property type="entry name" value="DEOXYRIBONUCLEASE TATDN2-RELATED"/>
    <property type="match status" value="1"/>
</dbReference>
<accession>K1R9S4</accession>
<reference evidence="2" key="1">
    <citation type="journal article" date="2012" name="Nature">
        <title>The oyster genome reveals stress adaptation and complexity of shell formation.</title>
        <authorList>
            <person name="Zhang G."/>
            <person name="Fang X."/>
            <person name="Guo X."/>
            <person name="Li L."/>
            <person name="Luo R."/>
            <person name="Xu F."/>
            <person name="Yang P."/>
            <person name="Zhang L."/>
            <person name="Wang X."/>
            <person name="Qi H."/>
            <person name="Xiong Z."/>
            <person name="Que H."/>
            <person name="Xie Y."/>
            <person name="Holland P.W."/>
            <person name="Paps J."/>
            <person name="Zhu Y."/>
            <person name="Wu F."/>
            <person name="Chen Y."/>
            <person name="Wang J."/>
            <person name="Peng C."/>
            <person name="Meng J."/>
            <person name="Yang L."/>
            <person name="Liu J."/>
            <person name="Wen B."/>
            <person name="Zhang N."/>
            <person name="Huang Z."/>
            <person name="Zhu Q."/>
            <person name="Feng Y."/>
            <person name="Mount A."/>
            <person name="Hedgecock D."/>
            <person name="Xu Z."/>
            <person name="Liu Y."/>
            <person name="Domazet-Loso T."/>
            <person name="Du Y."/>
            <person name="Sun X."/>
            <person name="Zhang S."/>
            <person name="Liu B."/>
            <person name="Cheng P."/>
            <person name="Jiang X."/>
            <person name="Li J."/>
            <person name="Fan D."/>
            <person name="Wang W."/>
            <person name="Fu W."/>
            <person name="Wang T."/>
            <person name="Wang B."/>
            <person name="Zhang J."/>
            <person name="Peng Z."/>
            <person name="Li Y."/>
            <person name="Li N."/>
            <person name="Wang J."/>
            <person name="Chen M."/>
            <person name="He Y."/>
            <person name="Tan F."/>
            <person name="Song X."/>
            <person name="Zheng Q."/>
            <person name="Huang R."/>
            <person name="Yang H."/>
            <person name="Du X."/>
            <person name="Chen L."/>
            <person name="Yang M."/>
            <person name="Gaffney P.M."/>
            <person name="Wang S."/>
            <person name="Luo L."/>
            <person name="She Z."/>
            <person name="Ming Y."/>
            <person name="Huang W."/>
            <person name="Zhang S."/>
            <person name="Huang B."/>
            <person name="Zhang Y."/>
            <person name="Qu T."/>
            <person name="Ni P."/>
            <person name="Miao G."/>
            <person name="Wang J."/>
            <person name="Wang Q."/>
            <person name="Steinberg C.E."/>
            <person name="Wang H."/>
            <person name="Li N."/>
            <person name="Qian L."/>
            <person name="Zhang G."/>
            <person name="Li Y."/>
            <person name="Yang H."/>
            <person name="Liu X."/>
            <person name="Wang J."/>
            <person name="Yin Y."/>
            <person name="Wang J."/>
        </authorList>
    </citation>
    <scope>NUCLEOTIDE SEQUENCE [LARGE SCALE GENOMIC DNA]</scope>
    <source>
        <strain evidence="2">05x7-T-G4-1.051#20</strain>
    </source>
</reference>
<gene>
    <name evidence="2" type="ORF">CGI_10023137</name>
</gene>
<comment type="similarity">
    <text evidence="1">Belongs to the metallo-dependent hydrolases superfamily. TatD-type hydrolase family.</text>
</comment>
<sequence length="188" mass="21446">MKDLLCSPYVVALREVGLDRTVPVKLWKRQEEAFRQVLTIIRKDKVLVLHLRGISSDRIGMDVHSRCIHNLQRMCDPDQPIHLHCFTGDPELVKLWMDYFSNVYFGFTGAVESFSSDQISGLRTVPMNRVLLETDSPYMKLGGGDISTPAFIGDVASQIASRLEVTIQYLLRETVRNGRRLYTMKPST</sequence>
<dbReference type="SUPFAM" id="SSF51556">
    <property type="entry name" value="Metallo-dependent hydrolases"/>
    <property type="match status" value="1"/>
</dbReference>